<proteinExistence type="predicted"/>
<dbReference type="AlphaFoldDB" id="A0A6L2PG95"/>
<dbReference type="Proteomes" id="UP000502823">
    <property type="component" value="Unassembled WGS sequence"/>
</dbReference>
<name>A0A6L2PG95_COPFO</name>
<dbReference type="InParanoid" id="A0A6L2PG95"/>
<dbReference type="InterPro" id="IPR031311">
    <property type="entry name" value="CHIT_BIND_RR_consensus"/>
</dbReference>
<keyword evidence="1 2" id="KW-0193">Cuticle</keyword>
<gene>
    <name evidence="3" type="ORF">Cfor_09255</name>
</gene>
<dbReference type="EMBL" id="BLKM01007732">
    <property type="protein sequence ID" value="GFG31386.1"/>
    <property type="molecule type" value="Genomic_DNA"/>
</dbReference>
<dbReference type="Pfam" id="PF00379">
    <property type="entry name" value="Chitin_bind_4"/>
    <property type="match status" value="1"/>
</dbReference>
<dbReference type="GO" id="GO:0031012">
    <property type="term" value="C:extracellular matrix"/>
    <property type="evidence" value="ECO:0007669"/>
    <property type="project" value="TreeGrafter"/>
</dbReference>
<protein>
    <recommendedName>
        <fullName evidence="5">Cuticle protein</fullName>
    </recommendedName>
</protein>
<dbReference type="PROSITE" id="PS00233">
    <property type="entry name" value="CHIT_BIND_RR_1"/>
    <property type="match status" value="1"/>
</dbReference>
<sequence>PGHSNRSWRRIAVFFVCSCITNNRIYPLEGDNGFLLQSPPRYAFNYGVNDQHTGDVKQQSEQREGDVVKGQYSLVEPDGSIRTVDYTADPVHGFNAVVSKSGPGVHATPIVKPIAVPVVKPVAAQLAAVPATHVGYAPAQIVAPV</sequence>
<dbReference type="GO" id="GO:0005615">
    <property type="term" value="C:extracellular space"/>
    <property type="evidence" value="ECO:0007669"/>
    <property type="project" value="TreeGrafter"/>
</dbReference>
<reference evidence="4" key="1">
    <citation type="submission" date="2020-01" db="EMBL/GenBank/DDBJ databases">
        <title>Draft genome sequence of the Termite Coptotermes fromosanus.</title>
        <authorList>
            <person name="Itakura S."/>
            <person name="Yosikawa Y."/>
            <person name="Umezawa K."/>
        </authorList>
    </citation>
    <scope>NUCLEOTIDE SEQUENCE [LARGE SCALE GENOMIC DNA]</scope>
</reference>
<dbReference type="InterPro" id="IPR051217">
    <property type="entry name" value="Insect_Cuticle_Struc_Prot"/>
</dbReference>
<evidence type="ECO:0000256" key="2">
    <source>
        <dbReference type="PROSITE-ProRule" id="PRU00497"/>
    </source>
</evidence>
<dbReference type="PROSITE" id="PS51155">
    <property type="entry name" value="CHIT_BIND_RR_2"/>
    <property type="match status" value="1"/>
</dbReference>
<organism evidence="3 4">
    <name type="scientific">Coptotermes formosanus</name>
    <name type="common">Formosan subterranean termite</name>
    <dbReference type="NCBI Taxonomy" id="36987"/>
    <lineage>
        <taxon>Eukaryota</taxon>
        <taxon>Metazoa</taxon>
        <taxon>Ecdysozoa</taxon>
        <taxon>Arthropoda</taxon>
        <taxon>Hexapoda</taxon>
        <taxon>Insecta</taxon>
        <taxon>Pterygota</taxon>
        <taxon>Neoptera</taxon>
        <taxon>Polyneoptera</taxon>
        <taxon>Dictyoptera</taxon>
        <taxon>Blattodea</taxon>
        <taxon>Blattoidea</taxon>
        <taxon>Termitoidae</taxon>
        <taxon>Rhinotermitidae</taxon>
        <taxon>Coptotermes</taxon>
    </lineage>
</organism>
<dbReference type="FunCoup" id="A0A6L2PG95">
    <property type="interactions" value="25"/>
</dbReference>
<evidence type="ECO:0000313" key="4">
    <source>
        <dbReference type="Proteomes" id="UP000502823"/>
    </source>
</evidence>
<dbReference type="PANTHER" id="PTHR12236:SF95">
    <property type="entry name" value="CUTICULAR PROTEIN 76BD, ISOFORM C-RELATED"/>
    <property type="match status" value="1"/>
</dbReference>
<dbReference type="PRINTS" id="PR00947">
    <property type="entry name" value="CUTICLE"/>
</dbReference>
<feature type="non-terminal residue" evidence="3">
    <location>
        <position position="1"/>
    </location>
</feature>
<dbReference type="GO" id="GO:0042302">
    <property type="term" value="F:structural constituent of cuticle"/>
    <property type="evidence" value="ECO:0007669"/>
    <property type="project" value="UniProtKB-UniRule"/>
</dbReference>
<dbReference type="OrthoDB" id="6348134at2759"/>
<evidence type="ECO:0000313" key="3">
    <source>
        <dbReference type="EMBL" id="GFG31386.1"/>
    </source>
</evidence>
<dbReference type="InterPro" id="IPR000618">
    <property type="entry name" value="Insect_cuticle"/>
</dbReference>
<keyword evidence="4" id="KW-1185">Reference proteome</keyword>
<comment type="caution">
    <text evidence="3">The sequence shown here is derived from an EMBL/GenBank/DDBJ whole genome shotgun (WGS) entry which is preliminary data.</text>
</comment>
<evidence type="ECO:0008006" key="5">
    <source>
        <dbReference type="Google" id="ProtNLM"/>
    </source>
</evidence>
<accession>A0A6L2PG95</accession>
<feature type="non-terminal residue" evidence="3">
    <location>
        <position position="145"/>
    </location>
</feature>
<dbReference type="PANTHER" id="PTHR12236">
    <property type="entry name" value="STRUCTURAL CONTITUENT OF CUTICLE"/>
    <property type="match status" value="1"/>
</dbReference>
<evidence type="ECO:0000256" key="1">
    <source>
        <dbReference type="ARBA" id="ARBA00022460"/>
    </source>
</evidence>